<reference evidence="1 2" key="1">
    <citation type="submission" date="2016-05" db="EMBL/GenBank/DDBJ databases">
        <title>Complete Genome and Methylome Analysis of Psychrotrophic Bacterial Isolates from Antarctic Lake Untersee.</title>
        <authorList>
            <person name="Fomenkov A."/>
            <person name="Akimov V.N."/>
            <person name="Vasilyeva L.V."/>
            <person name="Andersen D."/>
            <person name="Vincze T."/>
            <person name="Roberts R.J."/>
        </authorList>
    </citation>
    <scope>NUCLEOTIDE SEQUENCE [LARGE SCALE GENOMIC DNA]</scope>
    <source>
        <strain evidence="1 2">U14-5</strain>
    </source>
</reference>
<organism evidence="1 2">
    <name type="scientific">Roseomonas gilardii</name>
    <dbReference type="NCBI Taxonomy" id="257708"/>
    <lineage>
        <taxon>Bacteria</taxon>
        <taxon>Pseudomonadati</taxon>
        <taxon>Pseudomonadota</taxon>
        <taxon>Alphaproteobacteria</taxon>
        <taxon>Acetobacterales</taxon>
        <taxon>Roseomonadaceae</taxon>
        <taxon>Roseomonas</taxon>
    </lineage>
</organism>
<proteinExistence type="predicted"/>
<dbReference type="KEGG" id="rgi:RGI145_22400"/>
<dbReference type="AlphaFoldDB" id="A0A1L7AMR7"/>
<dbReference type="RefSeq" id="WP_075800751.1">
    <property type="nucleotide sequence ID" value="NZ_CP015584.1"/>
</dbReference>
<protein>
    <submittedName>
        <fullName evidence="1">Uncharacterized protein</fullName>
    </submittedName>
</protein>
<dbReference type="Proteomes" id="UP000185494">
    <property type="component" value="Chromosome 2"/>
</dbReference>
<evidence type="ECO:0000313" key="1">
    <source>
        <dbReference type="EMBL" id="APT60039.1"/>
    </source>
</evidence>
<sequence length="81" mass="8969">MAPFNQVTVSKAYLDALEEQAARAKDVIRHLYFAKLPGLAVQLQQGQDEIEALTEADPDAAWAARVDVGYQRAVERRADPT</sequence>
<name>A0A1L7AMR7_9PROT</name>
<accession>A0A1L7AMR7</accession>
<evidence type="ECO:0000313" key="2">
    <source>
        <dbReference type="Proteomes" id="UP000185494"/>
    </source>
</evidence>
<gene>
    <name evidence="1" type="ORF">RGI145_22400</name>
</gene>
<dbReference type="STRING" id="257708.RGI145_22400"/>
<dbReference type="EMBL" id="CP015584">
    <property type="protein sequence ID" value="APT60039.1"/>
    <property type="molecule type" value="Genomic_DNA"/>
</dbReference>